<proteinExistence type="predicted"/>
<protein>
    <recommendedName>
        <fullName evidence="4">Protein SSUH2 homolog</fullName>
    </recommendedName>
</protein>
<evidence type="ECO:0000313" key="2">
    <source>
        <dbReference type="Ensembl" id="ENSOTSP00005127035.1"/>
    </source>
</evidence>
<evidence type="ECO:0000313" key="3">
    <source>
        <dbReference type="Proteomes" id="UP000694402"/>
    </source>
</evidence>
<dbReference type="GeneTree" id="ENSGT00440000038003"/>
<sequence length="422" mass="48109">MNEKDDEQLGAFDPNIPEEGPSAPPPGWLDCVTGYDEPKGGDTGDQLYPPPPAYNPQPENDRNASVPNVRVPQVSESVAREALLKFVGSKWSKSSKPARNLTFKELQPITMYRYRLETYTESRSSAWEMEPFTGQVVDGPQYGMSPPPWDVPVQQPQRYIDVILKVRVPHSSFVKTCHRCHGCGRTRCTHCAGRGNRRCPFCHGHGRRTTGHGRNNRAGNNRCSSCQGRGRKRCTFCHGHGHKTCPTCQGNRNLMHFIQLTITWKNHVFEFVPDRLPEFPLKKFEKVSGDAFFIDESILVYPIVGFPDQEICDASRKASQEHHSKFSPQQVPCRILQQVSYLWAYSWCPGPILILQQVSYLWAYSWCPGPILILQQVSYLWAYSWCPGPILILQQVSYLWAYSWCPGPILILQQVSYLWAYS</sequence>
<gene>
    <name evidence="2" type="primary">SSUH2</name>
</gene>
<dbReference type="Proteomes" id="UP000694402">
    <property type="component" value="Unassembled WGS sequence"/>
</dbReference>
<dbReference type="AlphaFoldDB" id="A0AAZ3QFC4"/>
<dbReference type="InterPro" id="IPR052789">
    <property type="entry name" value="SSUH2_homolog"/>
</dbReference>
<organism evidence="2 3">
    <name type="scientific">Oncorhynchus tshawytscha</name>
    <name type="common">Chinook salmon</name>
    <name type="synonym">Salmo tshawytscha</name>
    <dbReference type="NCBI Taxonomy" id="74940"/>
    <lineage>
        <taxon>Eukaryota</taxon>
        <taxon>Metazoa</taxon>
        <taxon>Chordata</taxon>
        <taxon>Craniata</taxon>
        <taxon>Vertebrata</taxon>
        <taxon>Euteleostomi</taxon>
        <taxon>Actinopterygii</taxon>
        <taxon>Neopterygii</taxon>
        <taxon>Teleostei</taxon>
        <taxon>Protacanthopterygii</taxon>
        <taxon>Salmoniformes</taxon>
        <taxon>Salmonidae</taxon>
        <taxon>Salmoninae</taxon>
        <taxon>Oncorhynchus</taxon>
    </lineage>
</organism>
<dbReference type="GO" id="GO:0031072">
    <property type="term" value="F:heat shock protein binding"/>
    <property type="evidence" value="ECO:0007669"/>
    <property type="project" value="InterPro"/>
</dbReference>
<evidence type="ECO:0008006" key="4">
    <source>
        <dbReference type="Google" id="ProtNLM"/>
    </source>
</evidence>
<dbReference type="PANTHER" id="PTHR48465">
    <property type="entry name" value="PROTEIN SSUH2 HOMOLOG"/>
    <property type="match status" value="1"/>
</dbReference>
<dbReference type="CDD" id="cd10719">
    <property type="entry name" value="DnaJ_zf"/>
    <property type="match status" value="1"/>
</dbReference>
<reference evidence="3" key="1">
    <citation type="journal article" date="2018" name="PLoS ONE">
        <title>Chinook salmon (Oncorhynchus tshawytscha) genome and transcriptome.</title>
        <authorList>
            <person name="Christensen K.A."/>
            <person name="Leong J.S."/>
            <person name="Sakhrani D."/>
            <person name="Biagi C.A."/>
            <person name="Minkley D.R."/>
            <person name="Withler R.E."/>
            <person name="Rondeau E.B."/>
            <person name="Koop B.F."/>
            <person name="Devlin R.H."/>
        </authorList>
    </citation>
    <scope>NUCLEOTIDE SEQUENCE [LARGE SCALE GENOMIC DNA]</scope>
</reference>
<dbReference type="GO" id="GO:0051082">
    <property type="term" value="F:unfolded protein binding"/>
    <property type="evidence" value="ECO:0007669"/>
    <property type="project" value="InterPro"/>
</dbReference>
<reference evidence="2" key="2">
    <citation type="submission" date="2025-08" db="UniProtKB">
        <authorList>
            <consortium name="Ensembl"/>
        </authorList>
    </citation>
    <scope>IDENTIFICATION</scope>
</reference>
<dbReference type="InterPro" id="IPR001305">
    <property type="entry name" value="HSP_DnaJ_Cys-rich_dom"/>
</dbReference>
<name>A0AAZ3QFC4_ONCTS</name>
<accession>A0AAZ3QFC4</accession>
<keyword evidence="3" id="KW-1185">Reference proteome</keyword>
<dbReference type="PANTHER" id="PTHR48465:SF1">
    <property type="entry name" value="PROTEIN SSUH2 HOMOLOG"/>
    <property type="match status" value="1"/>
</dbReference>
<dbReference type="Ensembl" id="ENSOTST00005186917.1">
    <property type="protein sequence ID" value="ENSOTSP00005127035.1"/>
    <property type="gene ID" value="ENSOTSG00005041408.2"/>
</dbReference>
<evidence type="ECO:0000256" key="1">
    <source>
        <dbReference type="SAM" id="MobiDB-lite"/>
    </source>
</evidence>
<feature type="region of interest" description="Disordered" evidence="1">
    <location>
        <begin position="1"/>
        <end position="65"/>
    </location>
</feature>
<reference evidence="2" key="3">
    <citation type="submission" date="2025-09" db="UniProtKB">
        <authorList>
            <consortium name="Ensembl"/>
        </authorList>
    </citation>
    <scope>IDENTIFICATION</scope>
</reference>